<dbReference type="GO" id="GO:0006102">
    <property type="term" value="P:isocitrate metabolic process"/>
    <property type="evidence" value="ECO:0007669"/>
    <property type="project" value="InterPro"/>
</dbReference>
<dbReference type="PANTHER" id="PTHR11822">
    <property type="entry name" value="NADP-SPECIFIC ISOCITRATE DEHYDROGENASE"/>
    <property type="match status" value="1"/>
</dbReference>
<dbReference type="EMBL" id="LWLT01000004">
    <property type="status" value="NOT_ANNOTATED_CDS"/>
    <property type="molecule type" value="Genomic_DNA"/>
</dbReference>
<dbReference type="GO" id="GO:0006099">
    <property type="term" value="P:tricarboxylic acid cycle"/>
    <property type="evidence" value="ECO:0007669"/>
    <property type="project" value="UniProtKB-KW"/>
</dbReference>
<evidence type="ECO:0000256" key="4">
    <source>
        <dbReference type="ARBA" id="ARBA00022435"/>
    </source>
</evidence>
<evidence type="ECO:0000256" key="9">
    <source>
        <dbReference type="ARBA" id="ARBA00023211"/>
    </source>
</evidence>
<reference evidence="12" key="2">
    <citation type="submission" date="2025-08" db="UniProtKB">
        <authorList>
            <consortium name="Ensembl"/>
        </authorList>
    </citation>
    <scope>IDENTIFICATION</scope>
</reference>
<comment type="subunit">
    <text evidence="3">Homodimer.</text>
</comment>
<dbReference type="InterPro" id="IPR004790">
    <property type="entry name" value="Isocitrate_DH_NADP"/>
</dbReference>
<evidence type="ECO:0000313" key="13">
    <source>
        <dbReference type="Proteomes" id="UP000291000"/>
    </source>
</evidence>
<dbReference type="GO" id="GO:0006097">
    <property type="term" value="P:glyoxylate cycle"/>
    <property type="evidence" value="ECO:0007669"/>
    <property type="project" value="UniProtKB-KW"/>
</dbReference>
<dbReference type="SUPFAM" id="SSF53659">
    <property type="entry name" value="Isocitrate/Isopropylmalate dehydrogenase-like"/>
    <property type="match status" value="1"/>
</dbReference>
<dbReference type="GO" id="GO:0005829">
    <property type="term" value="C:cytosol"/>
    <property type="evidence" value="ECO:0007669"/>
    <property type="project" value="TreeGrafter"/>
</dbReference>
<evidence type="ECO:0000256" key="2">
    <source>
        <dbReference type="ARBA" id="ARBA00007769"/>
    </source>
</evidence>
<dbReference type="Ensembl" id="ENSCHIT00000028111.1">
    <property type="protein sequence ID" value="ENSCHIP00000020279.1"/>
    <property type="gene ID" value="ENSCHIG00000018971.1"/>
</dbReference>
<evidence type="ECO:0000256" key="8">
    <source>
        <dbReference type="ARBA" id="ARBA00023002"/>
    </source>
</evidence>
<evidence type="ECO:0000256" key="7">
    <source>
        <dbReference type="ARBA" id="ARBA00022842"/>
    </source>
</evidence>
<dbReference type="AlphaFoldDB" id="A0A452F829"/>
<dbReference type="GO" id="GO:0006739">
    <property type="term" value="P:NADP+ metabolic process"/>
    <property type="evidence" value="ECO:0007669"/>
    <property type="project" value="TreeGrafter"/>
</dbReference>
<dbReference type="GO" id="GO:0004450">
    <property type="term" value="F:isocitrate dehydrogenase (NADP+) activity"/>
    <property type="evidence" value="ECO:0007669"/>
    <property type="project" value="UniProtKB-EC"/>
</dbReference>
<comment type="catalytic activity">
    <reaction evidence="10">
        <text>D-threo-isocitrate + NADP(+) = 2-oxoglutarate + CO2 + NADPH</text>
        <dbReference type="Rhea" id="RHEA:19629"/>
        <dbReference type="ChEBI" id="CHEBI:15562"/>
        <dbReference type="ChEBI" id="CHEBI:16526"/>
        <dbReference type="ChEBI" id="CHEBI:16810"/>
        <dbReference type="ChEBI" id="CHEBI:57783"/>
        <dbReference type="ChEBI" id="CHEBI:58349"/>
        <dbReference type="EC" id="1.1.1.42"/>
    </reaction>
</comment>
<protein>
    <recommendedName>
        <fullName evidence="10">Isocitrate dehydrogenase [NADP]</fullName>
        <ecNumber evidence="10">1.1.1.42</ecNumber>
    </recommendedName>
</protein>
<evidence type="ECO:0000259" key="11">
    <source>
        <dbReference type="SMART" id="SM01329"/>
    </source>
</evidence>
<dbReference type="SMART" id="SM01329">
    <property type="entry name" value="Iso_dh"/>
    <property type="match status" value="1"/>
</dbReference>
<keyword evidence="13" id="KW-1185">Reference proteome</keyword>
<reference evidence="12 13" key="1">
    <citation type="submission" date="2016-04" db="EMBL/GenBank/DDBJ databases">
        <title>Polished mammalian reference genomes with single-molecule sequencing and chromosome conformation capture applied to the Capra hircus genome.</title>
        <authorList>
            <person name="Bickhart D.M."/>
            <person name="Koren S."/>
            <person name="Rosen B."/>
            <person name="Hastie A."/>
            <person name="Liachko I."/>
            <person name="Sullivan S.T."/>
            <person name="Burton J."/>
            <person name="Sayre B.L."/>
            <person name="Huson H.J."/>
            <person name="Lee J."/>
            <person name="Lam E."/>
            <person name="Kelley C.M."/>
            <person name="Hutchison J.L."/>
            <person name="Zhou Y."/>
            <person name="Sun J."/>
            <person name="Crisa A."/>
            <person name="Schwartz J.C."/>
            <person name="Hammond J.A."/>
            <person name="Schroeder S.G."/>
            <person name="Liu G.E."/>
            <person name="Dunham M."/>
            <person name="Shendure J."/>
            <person name="Sonstegard T.S."/>
            <person name="Phillippy A.M."/>
            <person name="Van Tassell C.P."/>
            <person name="Smith T.P."/>
        </authorList>
    </citation>
    <scope>NUCLEOTIDE SEQUENCE [LARGE SCALE GENOMIC DNA]</scope>
</reference>
<comment type="cofactor">
    <cofactor evidence="1">
        <name>Mn(2+)</name>
        <dbReference type="ChEBI" id="CHEBI:29035"/>
    </cofactor>
</comment>
<dbReference type="EC" id="1.1.1.42" evidence="10"/>
<dbReference type="NCBIfam" id="TIGR00127">
    <property type="entry name" value="nadp_idh_euk"/>
    <property type="match status" value="1"/>
</dbReference>
<dbReference type="STRING" id="9925.ENSCHIP00000020279"/>
<dbReference type="PIRSF" id="PIRSF000108">
    <property type="entry name" value="IDH_NADP"/>
    <property type="match status" value="1"/>
</dbReference>
<dbReference type="InterPro" id="IPR024084">
    <property type="entry name" value="IsoPropMal-DH-like_dom"/>
</dbReference>
<keyword evidence="10" id="KW-0521">NADP</keyword>
<dbReference type="Gene3D" id="3.40.718.10">
    <property type="entry name" value="Isopropylmalate Dehydrogenase"/>
    <property type="match status" value="1"/>
</dbReference>
<comment type="similarity">
    <text evidence="2 10">Belongs to the isocitrate and isopropylmalate dehydrogenases family.</text>
</comment>
<comment type="cofactor">
    <cofactor evidence="10">
        <name>Mg(2+)</name>
        <dbReference type="ChEBI" id="CHEBI:18420"/>
    </cofactor>
    <cofactor evidence="10">
        <name>Mn(2+)</name>
        <dbReference type="ChEBI" id="CHEBI:29035"/>
    </cofactor>
    <text evidence="10">Binds 1 Mg(2+) or Mn(2+) ion per subunit.</text>
</comment>
<dbReference type="Pfam" id="PF00180">
    <property type="entry name" value="Iso_dh"/>
    <property type="match status" value="1"/>
</dbReference>
<keyword evidence="4" id="KW-0329">Glyoxylate bypass</keyword>
<keyword evidence="8 10" id="KW-0560">Oxidoreductase</keyword>
<dbReference type="NCBIfam" id="NF006156">
    <property type="entry name" value="PRK08299.1"/>
    <property type="match status" value="1"/>
</dbReference>
<dbReference type="OMA" id="AQMHLNV"/>
<evidence type="ECO:0000256" key="1">
    <source>
        <dbReference type="ARBA" id="ARBA00001936"/>
    </source>
</evidence>
<reference evidence="12" key="3">
    <citation type="submission" date="2025-09" db="UniProtKB">
        <authorList>
            <consortium name="Ensembl"/>
        </authorList>
    </citation>
    <scope>IDENTIFICATION</scope>
</reference>
<evidence type="ECO:0000256" key="6">
    <source>
        <dbReference type="ARBA" id="ARBA00022723"/>
    </source>
</evidence>
<evidence type="ECO:0000313" key="12">
    <source>
        <dbReference type="Ensembl" id="ENSCHIP00000020279.1"/>
    </source>
</evidence>
<evidence type="ECO:0000256" key="5">
    <source>
        <dbReference type="ARBA" id="ARBA00022532"/>
    </source>
</evidence>
<sequence>MSQKIQGGSVLIKEKLIFPYVELDLHSYNLGIENHDATNDQVTKDTAEAIKKYNVGKRVEELKLKQMEAIIWKNIPQLVSGWVKPIIIGRHAYGDQHRATDFVVPGPGKVKISYMPSDGSPKMVYLVHNFTESGDVAMGMYNLDKSVKDFAHSSFQMALFKNWPLYLSTKNTILKKYDGGFKDIFQEIYDKQYKSEFEAQSIWYEHRLVDDMVAQTMKSEGGFIWSDSMAQGYGSLGVMTSVLICPNGKTVEEEAAHGTVTRQETSTDPIASIFAWTRDLAHRAKLDNKEFSFSAKALEEICIEIIEAGFMTKDLAACIKGLPNVQRSDCLHTSEFMDKLRQNLQLKLVQAKL</sequence>
<keyword evidence="7 10" id="KW-0460">Magnesium</keyword>
<proteinExistence type="inferred from homology"/>
<dbReference type="GO" id="GO:0005739">
    <property type="term" value="C:mitochondrion"/>
    <property type="evidence" value="ECO:0007669"/>
    <property type="project" value="TreeGrafter"/>
</dbReference>
<dbReference type="GO" id="GO:0046872">
    <property type="term" value="F:metal ion binding"/>
    <property type="evidence" value="ECO:0007669"/>
    <property type="project" value="UniProtKB-KW"/>
</dbReference>
<organism evidence="12 13">
    <name type="scientific">Capra hircus</name>
    <name type="common">Goat</name>
    <dbReference type="NCBI Taxonomy" id="9925"/>
    <lineage>
        <taxon>Eukaryota</taxon>
        <taxon>Metazoa</taxon>
        <taxon>Chordata</taxon>
        <taxon>Craniata</taxon>
        <taxon>Vertebrata</taxon>
        <taxon>Euteleostomi</taxon>
        <taxon>Mammalia</taxon>
        <taxon>Eutheria</taxon>
        <taxon>Laurasiatheria</taxon>
        <taxon>Artiodactyla</taxon>
        <taxon>Ruminantia</taxon>
        <taxon>Pecora</taxon>
        <taxon>Bovidae</taxon>
        <taxon>Caprinae</taxon>
        <taxon>Capra</taxon>
    </lineage>
</organism>
<keyword evidence="5 10" id="KW-0816">Tricarboxylic acid cycle</keyword>
<accession>A0A452F829</accession>
<keyword evidence="6 10" id="KW-0479">Metal-binding</keyword>
<name>A0A452F829_CAPHI</name>
<dbReference type="GO" id="GO:0005777">
    <property type="term" value="C:peroxisome"/>
    <property type="evidence" value="ECO:0007669"/>
    <property type="project" value="TreeGrafter"/>
</dbReference>
<evidence type="ECO:0000256" key="3">
    <source>
        <dbReference type="ARBA" id="ARBA00011738"/>
    </source>
</evidence>
<dbReference type="Proteomes" id="UP000291000">
    <property type="component" value="Chromosome 3"/>
</dbReference>
<dbReference type="GeneTree" id="ENSGT00390000012547"/>
<feature type="domain" description="Isopropylmalate dehydrogenase-like" evidence="11">
    <location>
        <begin position="4"/>
        <end position="340"/>
    </location>
</feature>
<keyword evidence="9 10" id="KW-0464">Manganese</keyword>
<dbReference type="PANTHER" id="PTHR11822:SF21">
    <property type="entry name" value="ISOCITRATE DEHYDROGENASE [NADP], MITOCHONDRIAL"/>
    <property type="match status" value="1"/>
</dbReference>
<evidence type="ECO:0000256" key="10">
    <source>
        <dbReference type="PIRNR" id="PIRNR000108"/>
    </source>
</evidence>